<dbReference type="Pfam" id="PF07568">
    <property type="entry name" value="HisKA_2"/>
    <property type="match status" value="1"/>
</dbReference>
<dbReference type="PANTHER" id="PTHR41523:SF8">
    <property type="entry name" value="ETHYLENE RESPONSE SENSOR PROTEIN"/>
    <property type="match status" value="1"/>
</dbReference>
<dbReference type="SUPFAM" id="SSF55874">
    <property type="entry name" value="ATPase domain of HSP90 chaperone/DNA topoisomerase II/histidine kinase"/>
    <property type="match status" value="1"/>
</dbReference>
<dbReference type="EMBL" id="JACHHZ010000005">
    <property type="protein sequence ID" value="MBB6095049.1"/>
    <property type="molecule type" value="Genomic_DNA"/>
</dbReference>
<feature type="coiled-coil region" evidence="9">
    <location>
        <begin position="51"/>
        <end position="78"/>
    </location>
</feature>
<proteinExistence type="predicted"/>
<evidence type="ECO:0000256" key="3">
    <source>
        <dbReference type="ARBA" id="ARBA00012438"/>
    </source>
</evidence>
<feature type="transmembrane region" description="Helical" evidence="10">
    <location>
        <begin position="297"/>
        <end position="316"/>
    </location>
</feature>
<comment type="caution">
    <text evidence="13">The sequence shown here is derived from an EMBL/GenBank/DDBJ whole genome shotgun (WGS) entry which is preliminary data.</text>
</comment>
<dbReference type="RefSeq" id="WP_184334460.1">
    <property type="nucleotide sequence ID" value="NZ_JACHHZ010000005.1"/>
</dbReference>
<dbReference type="InterPro" id="IPR005467">
    <property type="entry name" value="His_kinase_dom"/>
</dbReference>
<dbReference type="PANTHER" id="PTHR41523">
    <property type="entry name" value="TWO-COMPONENT SYSTEM SENSOR PROTEIN"/>
    <property type="match status" value="1"/>
</dbReference>
<dbReference type="PROSITE" id="PS50885">
    <property type="entry name" value="HAMP"/>
    <property type="match status" value="1"/>
</dbReference>
<dbReference type="Pfam" id="PF02518">
    <property type="entry name" value="HATPase_c"/>
    <property type="match status" value="1"/>
</dbReference>
<evidence type="ECO:0000259" key="12">
    <source>
        <dbReference type="PROSITE" id="PS50885"/>
    </source>
</evidence>
<feature type="domain" description="HAMP" evidence="12">
    <location>
        <begin position="313"/>
        <end position="367"/>
    </location>
</feature>
<dbReference type="InterPro" id="IPR011495">
    <property type="entry name" value="Sig_transdc_His_kin_sub2_dim/P"/>
</dbReference>
<evidence type="ECO:0000256" key="2">
    <source>
        <dbReference type="ARBA" id="ARBA00004370"/>
    </source>
</evidence>
<dbReference type="AlphaFoldDB" id="A0A841HRX1"/>
<evidence type="ECO:0000256" key="6">
    <source>
        <dbReference type="ARBA" id="ARBA00022741"/>
    </source>
</evidence>
<comment type="catalytic activity">
    <reaction evidence="1">
        <text>ATP + protein L-histidine = ADP + protein N-phospho-L-histidine.</text>
        <dbReference type="EC" id="2.7.13.3"/>
    </reaction>
</comment>
<evidence type="ECO:0000256" key="8">
    <source>
        <dbReference type="ARBA" id="ARBA00022840"/>
    </source>
</evidence>
<dbReference type="InterPro" id="IPR036890">
    <property type="entry name" value="HATPase_C_sf"/>
</dbReference>
<comment type="subcellular location">
    <subcellularLocation>
        <location evidence="2">Membrane</location>
    </subcellularLocation>
</comment>
<protein>
    <recommendedName>
        <fullName evidence="3">histidine kinase</fullName>
        <ecNumber evidence="3">2.7.13.3</ecNumber>
    </recommendedName>
</protein>
<evidence type="ECO:0000256" key="5">
    <source>
        <dbReference type="ARBA" id="ARBA00022679"/>
    </source>
</evidence>
<keyword evidence="6" id="KW-0547">Nucleotide-binding</keyword>
<evidence type="ECO:0000256" key="9">
    <source>
        <dbReference type="SAM" id="Coils"/>
    </source>
</evidence>
<dbReference type="EC" id="2.7.13.3" evidence="3"/>
<dbReference type="Gene3D" id="3.30.450.20">
    <property type="entry name" value="PAS domain"/>
    <property type="match status" value="2"/>
</dbReference>
<evidence type="ECO:0000256" key="7">
    <source>
        <dbReference type="ARBA" id="ARBA00022777"/>
    </source>
</evidence>
<gene>
    <name evidence="13" type="ORF">HNQ60_003939</name>
</gene>
<dbReference type="CDD" id="cd12914">
    <property type="entry name" value="PDC1_DGC_like"/>
    <property type="match status" value="1"/>
</dbReference>
<evidence type="ECO:0000256" key="4">
    <source>
        <dbReference type="ARBA" id="ARBA00022553"/>
    </source>
</evidence>
<keyword evidence="8" id="KW-0067">ATP-binding</keyword>
<keyword evidence="4" id="KW-0597">Phosphoprotein</keyword>
<keyword evidence="7 13" id="KW-0418">Kinase</keyword>
<keyword evidence="9" id="KW-0175">Coiled coil</keyword>
<accession>A0A841HRX1</accession>
<dbReference type="GO" id="GO:0005524">
    <property type="term" value="F:ATP binding"/>
    <property type="evidence" value="ECO:0007669"/>
    <property type="project" value="UniProtKB-KW"/>
</dbReference>
<feature type="transmembrane region" description="Helical" evidence="10">
    <location>
        <begin position="24"/>
        <end position="44"/>
    </location>
</feature>
<evidence type="ECO:0000313" key="14">
    <source>
        <dbReference type="Proteomes" id="UP000588068"/>
    </source>
</evidence>
<dbReference type="PROSITE" id="PS50109">
    <property type="entry name" value="HIS_KIN"/>
    <property type="match status" value="1"/>
</dbReference>
<reference evidence="13 14" key="1">
    <citation type="submission" date="2020-08" db="EMBL/GenBank/DDBJ databases">
        <title>Genomic Encyclopedia of Type Strains, Phase IV (KMG-IV): sequencing the most valuable type-strain genomes for metagenomic binning, comparative biology and taxonomic classification.</title>
        <authorList>
            <person name="Goeker M."/>
        </authorList>
    </citation>
    <scope>NUCLEOTIDE SEQUENCE [LARGE SCALE GENOMIC DNA]</scope>
    <source>
        <strain evidence="13 14">DSM 26723</strain>
    </source>
</reference>
<dbReference type="Proteomes" id="UP000588068">
    <property type="component" value="Unassembled WGS sequence"/>
</dbReference>
<keyword evidence="10" id="KW-0812">Transmembrane</keyword>
<dbReference type="InterPro" id="IPR003660">
    <property type="entry name" value="HAMP_dom"/>
</dbReference>
<evidence type="ECO:0000256" key="1">
    <source>
        <dbReference type="ARBA" id="ARBA00000085"/>
    </source>
</evidence>
<dbReference type="SMART" id="SM00387">
    <property type="entry name" value="HATPase_c"/>
    <property type="match status" value="1"/>
</dbReference>
<keyword evidence="5" id="KW-0808">Transferase</keyword>
<feature type="domain" description="Histidine kinase" evidence="11">
    <location>
        <begin position="382"/>
        <end position="577"/>
    </location>
</feature>
<organism evidence="13 14">
    <name type="scientific">Povalibacter uvarum</name>
    <dbReference type="NCBI Taxonomy" id="732238"/>
    <lineage>
        <taxon>Bacteria</taxon>
        <taxon>Pseudomonadati</taxon>
        <taxon>Pseudomonadota</taxon>
        <taxon>Gammaproteobacteria</taxon>
        <taxon>Steroidobacterales</taxon>
        <taxon>Steroidobacteraceae</taxon>
        <taxon>Povalibacter</taxon>
    </lineage>
</organism>
<dbReference type="InterPro" id="IPR003594">
    <property type="entry name" value="HATPase_dom"/>
</dbReference>
<dbReference type="Gene3D" id="3.30.565.10">
    <property type="entry name" value="Histidine kinase-like ATPase, C-terminal domain"/>
    <property type="match status" value="1"/>
</dbReference>
<keyword evidence="14" id="KW-1185">Reference proteome</keyword>
<dbReference type="GO" id="GO:0007165">
    <property type="term" value="P:signal transduction"/>
    <property type="evidence" value="ECO:0007669"/>
    <property type="project" value="InterPro"/>
</dbReference>
<evidence type="ECO:0000256" key="10">
    <source>
        <dbReference type="SAM" id="Phobius"/>
    </source>
</evidence>
<evidence type="ECO:0000259" key="11">
    <source>
        <dbReference type="PROSITE" id="PS50109"/>
    </source>
</evidence>
<name>A0A841HRX1_9GAMM</name>
<feature type="transmembrane region" description="Helical" evidence="10">
    <location>
        <begin position="270"/>
        <end position="291"/>
    </location>
</feature>
<sequence>MKYQKPDAAPRRWWGRNAGLRPRLVLIVGIAMLAPGVLAVLQAISGYNSSVRYLQQNLAQAAQLAANEEENMISASREILTSLAAHPDVRVGQGAACRRALQRAIGGLDQYAGAMVLNADGVTTCSSSAMKSVITVANQSWFKDVMSGDAFVVSDLVQSEWLDEWGMATAVPLVDDTGVISGSVALFIGLDWVTRRYQHAASDGNTALALLDSKGDPITSKGDNSPLLEGLPRPDLIDEHLRARTQTFTARGRDGTWRLYAISPLLDGRIFVILGTPVLAAMGPLALQVAWGVLTPLLMWGLAIAVVWFGIEHFVVRWITYLDRITSAYAAGRHTVRPERVEAAPAEIRSLGETFGRMADTISSREAELRESLAQKEILVREIHHRVKNNLQLVMSLLNLHARRIRDPRAEAAFAEARSRINALATLHRRLYESENLQEVDLRWFLKDLCAELRRGGLAGTQDVDLTVTAEEEVIGPDVAVPLGLLVTEAITNAYKHAFTGVDRGLIEVIVRRESDTQLLLLVRDNGRGYDPASETEPGGLGRSLIDAFVRQLHGELEINSDQGVEMRVRFRAPLARVSQPQKEDQLVQ</sequence>
<dbReference type="GO" id="GO:0004673">
    <property type="term" value="F:protein histidine kinase activity"/>
    <property type="evidence" value="ECO:0007669"/>
    <property type="project" value="UniProtKB-EC"/>
</dbReference>
<keyword evidence="10" id="KW-1133">Transmembrane helix</keyword>
<dbReference type="GO" id="GO:0016020">
    <property type="term" value="C:membrane"/>
    <property type="evidence" value="ECO:0007669"/>
    <property type="project" value="UniProtKB-SubCell"/>
</dbReference>
<evidence type="ECO:0000313" key="13">
    <source>
        <dbReference type="EMBL" id="MBB6095049.1"/>
    </source>
</evidence>
<keyword evidence="10" id="KW-0472">Membrane</keyword>